<evidence type="ECO:0000313" key="3">
    <source>
        <dbReference type="EMBL" id="GGY90045.1"/>
    </source>
</evidence>
<evidence type="ECO:0000259" key="2">
    <source>
        <dbReference type="Pfam" id="PF23213"/>
    </source>
</evidence>
<reference evidence="3" key="1">
    <citation type="journal article" date="2014" name="Int. J. Syst. Evol. Microbiol.">
        <title>Complete genome sequence of Corynebacterium casei LMG S-19264T (=DSM 44701T), isolated from a smear-ripened cheese.</title>
        <authorList>
            <consortium name="US DOE Joint Genome Institute (JGI-PGF)"/>
            <person name="Walter F."/>
            <person name="Albersmeier A."/>
            <person name="Kalinowski J."/>
            <person name="Ruckert C."/>
        </authorList>
    </citation>
    <scope>NUCLEOTIDE SEQUENCE</scope>
    <source>
        <strain evidence="3">KCTC 32255</strain>
    </source>
</reference>
<evidence type="ECO:0008006" key="5">
    <source>
        <dbReference type="Google" id="ProtNLM"/>
    </source>
</evidence>
<dbReference type="InterPro" id="IPR055492">
    <property type="entry name" value="DUF7064"/>
</dbReference>
<dbReference type="Pfam" id="PF23213">
    <property type="entry name" value="DUF7065"/>
    <property type="match status" value="1"/>
</dbReference>
<feature type="domain" description="DUF7064" evidence="1">
    <location>
        <begin position="185"/>
        <end position="304"/>
    </location>
</feature>
<dbReference type="RefSeq" id="WP_189619121.1">
    <property type="nucleotide sequence ID" value="NZ_BMZA01000001.1"/>
</dbReference>
<evidence type="ECO:0000313" key="4">
    <source>
        <dbReference type="Proteomes" id="UP000648075"/>
    </source>
</evidence>
<gene>
    <name evidence="3" type="ORF">GCM10011614_00810</name>
</gene>
<protein>
    <recommendedName>
        <fullName evidence="5">AttH domain-containing protein</fullName>
    </recommendedName>
</protein>
<dbReference type="InterPro" id="IPR055493">
    <property type="entry name" value="DUF7065"/>
</dbReference>
<dbReference type="Pfam" id="PF23212">
    <property type="entry name" value="DUF7064"/>
    <property type="match status" value="1"/>
</dbReference>
<comment type="caution">
    <text evidence="3">The sequence shown here is derived from an EMBL/GenBank/DDBJ whole genome shotgun (WGS) entry which is preliminary data.</text>
</comment>
<keyword evidence="4" id="KW-1185">Reference proteome</keyword>
<organism evidence="3 4">
    <name type="scientific">Novosphingobium colocasiae</name>
    <dbReference type="NCBI Taxonomy" id="1256513"/>
    <lineage>
        <taxon>Bacteria</taxon>
        <taxon>Pseudomonadati</taxon>
        <taxon>Pseudomonadota</taxon>
        <taxon>Alphaproteobacteria</taxon>
        <taxon>Sphingomonadales</taxon>
        <taxon>Sphingomonadaceae</taxon>
        <taxon>Novosphingobium</taxon>
    </lineage>
</organism>
<reference evidence="3" key="2">
    <citation type="submission" date="2020-09" db="EMBL/GenBank/DDBJ databases">
        <authorList>
            <person name="Sun Q."/>
            <person name="Kim S."/>
        </authorList>
    </citation>
    <scope>NUCLEOTIDE SEQUENCE</scope>
    <source>
        <strain evidence="3">KCTC 32255</strain>
    </source>
</reference>
<accession>A0A918UC29</accession>
<sequence>MSKFAGITLTRPELTLDAVHDGRHALSTAIANDRESIPLLAHLPEEGIAFFTYTWVNAASEAGAAVCLFGPGVGPEPIVIGLPDRPVPADMNFSEWKIEGFEMKHDLQFGTARFHFADDRVALDFTFEGAHPPYAYAGSAGGCPSYCATNRIEQSGRVWGTLTLAGRTIAFDTTGHRDHSWGTRDWKAMQNYRWFQGQAGPGVSVHFWHLNALGQTRLIGYVFKDGVMAEVTGLDFDLAFDDRFLQRSLTATITDDAGRTTSLAAEFYAHAPLIPSPDLVLNEAAATITVDGKPGVGWLECAWPTDYLAHIRANPAYAQG</sequence>
<proteinExistence type="predicted"/>
<dbReference type="Proteomes" id="UP000648075">
    <property type="component" value="Unassembled WGS sequence"/>
</dbReference>
<name>A0A918UC29_9SPHN</name>
<dbReference type="AlphaFoldDB" id="A0A918UC29"/>
<feature type="domain" description="DUF7065" evidence="2">
    <location>
        <begin position="110"/>
        <end position="184"/>
    </location>
</feature>
<dbReference type="EMBL" id="BMZA01000001">
    <property type="protein sequence ID" value="GGY90045.1"/>
    <property type="molecule type" value="Genomic_DNA"/>
</dbReference>
<evidence type="ECO:0000259" key="1">
    <source>
        <dbReference type="Pfam" id="PF23212"/>
    </source>
</evidence>
<dbReference type="SUPFAM" id="SSF159245">
    <property type="entry name" value="AttH-like"/>
    <property type="match status" value="1"/>
</dbReference>